<dbReference type="InterPro" id="IPR036010">
    <property type="entry name" value="2Fe-2S_ferredoxin-like_sf"/>
</dbReference>
<dbReference type="AlphaFoldDB" id="X0XZR4"/>
<evidence type="ECO:0000313" key="2">
    <source>
        <dbReference type="EMBL" id="GAG42028.1"/>
    </source>
</evidence>
<reference evidence="2" key="1">
    <citation type="journal article" date="2014" name="Front. Microbiol.">
        <title>High frequency of phylogenetically diverse reductive dehalogenase-homologous genes in deep subseafloor sedimentary metagenomes.</title>
        <authorList>
            <person name="Kawai M."/>
            <person name="Futagami T."/>
            <person name="Toyoda A."/>
            <person name="Takaki Y."/>
            <person name="Nishi S."/>
            <person name="Hori S."/>
            <person name="Arai W."/>
            <person name="Tsubouchi T."/>
            <person name="Morono Y."/>
            <person name="Uchiyama I."/>
            <person name="Ito T."/>
            <person name="Fujiyama A."/>
            <person name="Inagaki F."/>
            <person name="Takami H."/>
        </authorList>
    </citation>
    <scope>NUCLEOTIDE SEQUENCE</scope>
    <source>
        <strain evidence="2">Expedition CK06-06</strain>
    </source>
</reference>
<dbReference type="GO" id="GO:0009055">
    <property type="term" value="F:electron transfer activity"/>
    <property type="evidence" value="ECO:0007669"/>
    <property type="project" value="InterPro"/>
</dbReference>
<dbReference type="SUPFAM" id="SSF54292">
    <property type="entry name" value="2Fe-2S ferredoxin-like"/>
    <property type="match status" value="1"/>
</dbReference>
<feature type="non-terminal residue" evidence="2">
    <location>
        <position position="1"/>
    </location>
</feature>
<dbReference type="Pfam" id="PF13085">
    <property type="entry name" value="Fer2_3"/>
    <property type="match status" value="1"/>
</dbReference>
<organism evidence="2">
    <name type="scientific">marine sediment metagenome</name>
    <dbReference type="NCBI Taxonomy" id="412755"/>
    <lineage>
        <taxon>unclassified sequences</taxon>
        <taxon>metagenomes</taxon>
        <taxon>ecological metagenomes</taxon>
    </lineage>
</organism>
<sequence>RMIKVKVFRFDPSLDKEPAYKSYEVPLESGMSAMNVLDYIYQNLDGSLAYYDHAGCCLGICARCTGKINGKPGLLCQTPVHGDITLEPLNVKKVIKDLVTKRGTNLTKSQ</sequence>
<dbReference type="InterPro" id="IPR050573">
    <property type="entry name" value="SDH/FRD_Iron-Sulfur"/>
</dbReference>
<feature type="domain" description="Succinate dehydogenase/fumarate reductase N-terminal" evidence="1">
    <location>
        <begin position="4"/>
        <end position="102"/>
    </location>
</feature>
<proteinExistence type="predicted"/>
<dbReference type="PANTHER" id="PTHR11921:SF29">
    <property type="entry name" value="SUCCINATE DEHYDROGENASE [UBIQUINONE] IRON-SULFUR SUBUNIT, MITOCHONDRIAL"/>
    <property type="match status" value="1"/>
</dbReference>
<protein>
    <recommendedName>
        <fullName evidence="1">Succinate dehydogenase/fumarate reductase N-terminal domain-containing protein</fullName>
    </recommendedName>
</protein>
<dbReference type="InterPro" id="IPR012675">
    <property type="entry name" value="Beta-grasp_dom_sf"/>
</dbReference>
<dbReference type="InterPro" id="IPR025192">
    <property type="entry name" value="Succ_DH/fum_Rdtase_N"/>
</dbReference>
<dbReference type="GO" id="GO:0022904">
    <property type="term" value="P:respiratory electron transport chain"/>
    <property type="evidence" value="ECO:0007669"/>
    <property type="project" value="TreeGrafter"/>
</dbReference>
<dbReference type="GO" id="GO:0009060">
    <property type="term" value="P:aerobic respiration"/>
    <property type="evidence" value="ECO:0007669"/>
    <property type="project" value="TreeGrafter"/>
</dbReference>
<name>X0XZR4_9ZZZZ</name>
<dbReference type="EMBL" id="BARS01057517">
    <property type="protein sequence ID" value="GAG42028.1"/>
    <property type="molecule type" value="Genomic_DNA"/>
</dbReference>
<evidence type="ECO:0000259" key="1">
    <source>
        <dbReference type="Pfam" id="PF13085"/>
    </source>
</evidence>
<dbReference type="GO" id="GO:0051536">
    <property type="term" value="F:iron-sulfur cluster binding"/>
    <property type="evidence" value="ECO:0007669"/>
    <property type="project" value="InterPro"/>
</dbReference>
<dbReference type="Gene3D" id="3.10.20.30">
    <property type="match status" value="1"/>
</dbReference>
<gene>
    <name evidence="2" type="ORF">S01H1_84304</name>
</gene>
<dbReference type="PANTHER" id="PTHR11921">
    <property type="entry name" value="SUCCINATE DEHYDROGENASE IRON-SULFUR PROTEIN"/>
    <property type="match status" value="1"/>
</dbReference>
<comment type="caution">
    <text evidence="2">The sequence shown here is derived from an EMBL/GenBank/DDBJ whole genome shotgun (WGS) entry which is preliminary data.</text>
</comment>
<accession>X0XZR4</accession>